<feature type="region of interest" description="Disordered" evidence="8">
    <location>
        <begin position="1"/>
        <end position="23"/>
    </location>
</feature>
<reference evidence="10" key="3">
    <citation type="submission" date="2023-05" db="EMBL/GenBank/DDBJ databases">
        <authorList>
            <person name="Smith C.H."/>
        </authorList>
    </citation>
    <scope>NUCLEOTIDE SEQUENCE</scope>
    <source>
        <strain evidence="10">CHS0354</strain>
        <tissue evidence="10">Mantle</tissue>
    </source>
</reference>
<keyword evidence="2" id="KW-0106">Calcium</keyword>
<dbReference type="GO" id="GO:0005509">
    <property type="term" value="F:calcium ion binding"/>
    <property type="evidence" value="ECO:0007669"/>
    <property type="project" value="InterPro"/>
</dbReference>
<dbReference type="GO" id="GO:0016460">
    <property type="term" value="C:myosin II complex"/>
    <property type="evidence" value="ECO:0007669"/>
    <property type="project" value="TreeGrafter"/>
</dbReference>
<keyword evidence="5" id="KW-0514">Muscle protein</keyword>
<feature type="domain" description="EF-hand" evidence="9">
    <location>
        <begin position="239"/>
        <end position="274"/>
    </location>
</feature>
<feature type="region of interest" description="Disordered" evidence="8">
    <location>
        <begin position="173"/>
        <end position="202"/>
    </location>
</feature>
<keyword evidence="4" id="KW-0505">Motor protein</keyword>
<dbReference type="Proteomes" id="UP001195483">
    <property type="component" value="Unassembled WGS sequence"/>
</dbReference>
<protein>
    <recommendedName>
        <fullName evidence="7">Sulfhydryl light chain</fullName>
    </recommendedName>
</protein>
<dbReference type="PANTHER" id="PTHR23048">
    <property type="entry name" value="MYOSIN LIGHT CHAIN 1, 3"/>
    <property type="match status" value="1"/>
</dbReference>
<reference evidence="10" key="2">
    <citation type="journal article" date="2021" name="Genome Biol. Evol.">
        <title>Developing a high-quality reference genome for a parasitic bivalve with doubly uniparental inheritance (Bivalvia: Unionida).</title>
        <authorList>
            <person name="Smith C.H."/>
        </authorList>
    </citation>
    <scope>NUCLEOTIDE SEQUENCE</scope>
    <source>
        <strain evidence="10">CHS0354</strain>
        <tissue evidence="10">Mantle</tissue>
    </source>
</reference>
<organism evidence="10 11">
    <name type="scientific">Potamilus streckersoni</name>
    <dbReference type="NCBI Taxonomy" id="2493646"/>
    <lineage>
        <taxon>Eukaryota</taxon>
        <taxon>Metazoa</taxon>
        <taxon>Spiralia</taxon>
        <taxon>Lophotrochozoa</taxon>
        <taxon>Mollusca</taxon>
        <taxon>Bivalvia</taxon>
        <taxon>Autobranchia</taxon>
        <taxon>Heteroconchia</taxon>
        <taxon>Palaeoheterodonta</taxon>
        <taxon>Unionida</taxon>
        <taxon>Unionoidea</taxon>
        <taxon>Unionidae</taxon>
        <taxon>Ambleminae</taxon>
        <taxon>Lampsilini</taxon>
        <taxon>Potamilus</taxon>
    </lineage>
</organism>
<evidence type="ECO:0000313" key="10">
    <source>
        <dbReference type="EMBL" id="KAK3598530.1"/>
    </source>
</evidence>
<gene>
    <name evidence="10" type="ORF">CHS0354_005813</name>
</gene>
<proteinExistence type="predicted"/>
<evidence type="ECO:0000256" key="6">
    <source>
        <dbReference type="ARBA" id="ARBA00049593"/>
    </source>
</evidence>
<feature type="domain" description="EF-hand" evidence="9">
    <location>
        <begin position="203"/>
        <end position="238"/>
    </location>
</feature>
<dbReference type="Pfam" id="PF13499">
    <property type="entry name" value="EF-hand_7"/>
    <property type="match status" value="1"/>
</dbReference>
<evidence type="ECO:0000256" key="5">
    <source>
        <dbReference type="ARBA" id="ARBA00023179"/>
    </source>
</evidence>
<dbReference type="EMBL" id="JAEAOA010000409">
    <property type="protein sequence ID" value="KAK3598530.1"/>
    <property type="molecule type" value="Genomic_DNA"/>
</dbReference>
<comment type="caution">
    <text evidence="10">The sequence shown here is derived from an EMBL/GenBank/DDBJ whole genome shotgun (WGS) entry which is preliminary data.</text>
</comment>
<dbReference type="InterPro" id="IPR011992">
    <property type="entry name" value="EF-hand-dom_pair"/>
</dbReference>
<dbReference type="PROSITE" id="PS00018">
    <property type="entry name" value="EF_HAND_1"/>
    <property type="match status" value="2"/>
</dbReference>
<dbReference type="Gene3D" id="1.10.238.10">
    <property type="entry name" value="EF-hand"/>
    <property type="match status" value="1"/>
</dbReference>
<comment type="function">
    <text evidence="6">In molluscan muscle, calcium regulation is associated with myosin rather than with actin. Muscle myosin contains two types of light chains: the catalytic light chain, essential for ATPase activity, and the regulatory light chain, a calcium-binding protein responsible for Ca(2+) dependent binding and Ca(2+) dependent Mg-ATPase activity.</text>
</comment>
<evidence type="ECO:0000256" key="1">
    <source>
        <dbReference type="ARBA" id="ARBA00022737"/>
    </source>
</evidence>
<name>A0AAE0W343_9BIVA</name>
<dbReference type="PROSITE" id="PS50222">
    <property type="entry name" value="EF_HAND_2"/>
    <property type="match status" value="2"/>
</dbReference>
<sequence length="959" mass="110238">MTNWNDETNEAKSKEKKKAGAKHLKKIQRVSKAVDNFSEGGKAAATKFKRETVVDEADSEAAYKNFILESIRKCFELSFVEGKPTINVDNIWPILKLLKIDRKDEKIIDLVREAGIETFGDIDASDFDKLVLELVERDAIVENKALWEQINREEKEKEEKEKIEKEKAKKFKKQLKNDDDEKDNENKEDEEEKESEKKKKIHGPESITRRAFRFIDADDDGYISVADIYQLMMGLGEMLTDDELARMFRAVDLNKDGRITFEDFDMFLNGPRALIEQNMDEEMQSKELDLTEVIDVAHQETLTTTPDPKLEPTPITAEEEEAIKTRKMRSVLWGYMTTTSQIVTMVKRQSSDVLINDVALIDDTTQSESKQIYQEHNQSEKDLIIDSGEKVNDSESREEDAIPIDFGFQQSEIKDDTEAEGIPRMRRKFTAEEMNNAPIKRRKRRWIVCGPVSTDAFTEPKKEETAQPLDIVGDVKKYPDGNKTDAASESKIKEKAGEQKTPDDSKSKIIKEASEEETPDNILDSSIEDEVFQDGDLAKDETTDPEKMEVIISHAHGDDKIEDFVTEHSYIEISQTMLDELLKTPEELESVERRIKQAEMLQYSIIRRTKTEPPISINRSNPQKVPSAQTQSEPVSCSQIQFDLDLSGNIPPKASVVHSKKTNKFIRVRSISAMSSLQIQKTIKAENAKSVKVLDITRTHVSDINIKHEHSYNWPRRNSVRPRSALSLMNRQTFERTASLETTDEEQAVNKKRPRTPSSPFPIRHQCKSQRIETKNGYSLLDINGDCILAGVGLAKQLTSKKRYYFETKWPTVGTIHMLEKKSPKRLNSISRKLEREGIPYRRESYDLSPCRKDALDLYSIHRETPDIQFEKNMFRREHMDSSLLRKNTQSPFSQMEYSFSRENTDSSFFEGVTACRSETSTPKTAVIQLELPPDIRKKPKIRTFTNLHGFIPTPYTVR</sequence>
<evidence type="ECO:0000313" key="11">
    <source>
        <dbReference type="Proteomes" id="UP001195483"/>
    </source>
</evidence>
<dbReference type="SUPFAM" id="SSF47473">
    <property type="entry name" value="EF-hand"/>
    <property type="match status" value="1"/>
</dbReference>
<evidence type="ECO:0000259" key="9">
    <source>
        <dbReference type="PROSITE" id="PS50222"/>
    </source>
</evidence>
<dbReference type="FunFam" id="1.10.238.10:FF:000003">
    <property type="entry name" value="Calmodulin A"/>
    <property type="match status" value="1"/>
</dbReference>
<feature type="compositionally biased region" description="Polar residues" evidence="8">
    <location>
        <begin position="617"/>
        <end position="634"/>
    </location>
</feature>
<dbReference type="InterPro" id="IPR018247">
    <property type="entry name" value="EF_Hand_1_Ca_BS"/>
</dbReference>
<dbReference type="InterPro" id="IPR050230">
    <property type="entry name" value="CALM/Myosin/TropC-like"/>
</dbReference>
<feature type="compositionally biased region" description="Basic and acidic residues" evidence="8">
    <location>
        <begin position="473"/>
        <end position="513"/>
    </location>
</feature>
<dbReference type="PANTHER" id="PTHR23048:SF59">
    <property type="entry name" value="EF-HAND SUPERFAMILY PROTEIN"/>
    <property type="match status" value="1"/>
</dbReference>
<feature type="region of interest" description="Disordered" evidence="8">
    <location>
        <begin position="458"/>
        <end position="545"/>
    </location>
</feature>
<feature type="region of interest" description="Disordered" evidence="8">
    <location>
        <begin position="613"/>
        <end position="634"/>
    </location>
</feature>
<dbReference type="AlphaFoldDB" id="A0AAE0W343"/>
<accession>A0AAE0W343</accession>
<evidence type="ECO:0000256" key="3">
    <source>
        <dbReference type="ARBA" id="ARBA00023123"/>
    </source>
</evidence>
<feature type="region of interest" description="Disordered" evidence="8">
    <location>
        <begin position="741"/>
        <end position="763"/>
    </location>
</feature>
<feature type="compositionally biased region" description="Basic and acidic residues" evidence="8">
    <location>
        <begin position="536"/>
        <end position="545"/>
    </location>
</feature>
<reference evidence="10" key="1">
    <citation type="journal article" date="2021" name="Genome Biol. Evol.">
        <title>A High-Quality Reference Genome for a Parasitic Bivalve with Doubly Uniparental Inheritance (Bivalvia: Unionida).</title>
        <authorList>
            <person name="Smith C.H."/>
        </authorList>
    </citation>
    <scope>NUCLEOTIDE SEQUENCE</scope>
    <source>
        <strain evidence="10">CHS0354</strain>
    </source>
</reference>
<dbReference type="CDD" id="cd00051">
    <property type="entry name" value="EFh"/>
    <property type="match status" value="1"/>
</dbReference>
<dbReference type="SMART" id="SM00054">
    <property type="entry name" value="EFh"/>
    <property type="match status" value="2"/>
</dbReference>
<feature type="compositionally biased region" description="Acidic residues" evidence="8">
    <location>
        <begin position="178"/>
        <end position="193"/>
    </location>
</feature>
<evidence type="ECO:0000256" key="7">
    <source>
        <dbReference type="ARBA" id="ARBA00078496"/>
    </source>
</evidence>
<feature type="compositionally biased region" description="Basic residues" evidence="8">
    <location>
        <begin position="14"/>
        <end position="23"/>
    </location>
</feature>
<keyword evidence="1" id="KW-0677">Repeat</keyword>
<keyword evidence="11" id="KW-1185">Reference proteome</keyword>
<evidence type="ECO:0000256" key="4">
    <source>
        <dbReference type="ARBA" id="ARBA00023175"/>
    </source>
</evidence>
<evidence type="ECO:0000256" key="8">
    <source>
        <dbReference type="SAM" id="MobiDB-lite"/>
    </source>
</evidence>
<dbReference type="InterPro" id="IPR002048">
    <property type="entry name" value="EF_hand_dom"/>
</dbReference>
<keyword evidence="3" id="KW-0518">Myosin</keyword>
<evidence type="ECO:0000256" key="2">
    <source>
        <dbReference type="ARBA" id="ARBA00022837"/>
    </source>
</evidence>